<dbReference type="PANTHER" id="PTHR31956">
    <property type="entry name" value="NON-SPECIFIC PHOSPHOLIPASE C4-RELATED"/>
    <property type="match status" value="1"/>
</dbReference>
<dbReference type="PANTHER" id="PTHR31956:SF1">
    <property type="entry name" value="NON-SPECIFIC PHOSPHOLIPASE C1"/>
    <property type="match status" value="1"/>
</dbReference>
<evidence type="ECO:0000256" key="3">
    <source>
        <dbReference type="SAM" id="MobiDB-lite"/>
    </source>
</evidence>
<dbReference type="EMBL" id="QVIG01000001">
    <property type="protein sequence ID" value="RGD61872.1"/>
    <property type="molecule type" value="Genomic_DNA"/>
</dbReference>
<accession>A0A373A2G9</accession>
<protein>
    <submittedName>
        <fullName evidence="4">Acid phosphatase</fullName>
    </submittedName>
</protein>
<sequence length="321" mass="33168">MAFARLRTPGTPSSAVAPLPRPGRRRPRPLRPLTALAAGLGLVAGSLGLWAAGGSAAADTAAGAAAGLPAPDHVVVVVLENHAYSQVIGSSKAPYINTTLVAGGATLTQSYALTHPSQPNYYMLFSGSSQGIVDDGCVDVGALQQPNLASELIGAGQTWASYNEGLPGPGATDCSSGNYAQKHNPWFGFGNVPTTSAYGMDAFPSDYSTLPKLSFVVPDLCDDMHDCSVGTGDSWLQANLDGYAQWAKSHNSLLLLTFDEDNKLSGNRIPTLVYGAHVAPGSSTATTYNHYDVLHTLEDLAGVNAHAGNSAGAADITGIWN</sequence>
<dbReference type="RefSeq" id="WP_117490028.1">
    <property type="nucleotide sequence ID" value="NZ_QVIG01000001.1"/>
</dbReference>
<evidence type="ECO:0000313" key="5">
    <source>
        <dbReference type="Proteomes" id="UP000263377"/>
    </source>
</evidence>
<dbReference type="SUPFAM" id="SSF53649">
    <property type="entry name" value="Alkaline phosphatase-like"/>
    <property type="match status" value="1"/>
</dbReference>
<keyword evidence="1" id="KW-0378">Hydrolase</keyword>
<dbReference type="GO" id="GO:0042578">
    <property type="term" value="F:phosphoric ester hydrolase activity"/>
    <property type="evidence" value="ECO:0007669"/>
    <property type="project" value="UniProtKB-ARBA"/>
</dbReference>
<evidence type="ECO:0000313" key="4">
    <source>
        <dbReference type="EMBL" id="RGD61872.1"/>
    </source>
</evidence>
<evidence type="ECO:0000256" key="1">
    <source>
        <dbReference type="ARBA" id="ARBA00022801"/>
    </source>
</evidence>
<reference evidence="4 5" key="1">
    <citation type="submission" date="2018-08" db="EMBL/GenBank/DDBJ databases">
        <title>Diversity &amp; Physiological Properties of Lignin-Decomposing Actinobacteria from Soil.</title>
        <authorList>
            <person name="Roh S.G."/>
            <person name="Kim S.B."/>
        </authorList>
    </citation>
    <scope>NUCLEOTIDE SEQUENCE [LARGE SCALE GENOMIC DNA]</scope>
    <source>
        <strain evidence="4 5">MMS17-GH009</strain>
    </source>
</reference>
<dbReference type="AlphaFoldDB" id="A0A373A2G9"/>
<dbReference type="Gene3D" id="3.40.720.10">
    <property type="entry name" value="Alkaline Phosphatase, subunit A"/>
    <property type="match status" value="1"/>
</dbReference>
<dbReference type="Pfam" id="PF04185">
    <property type="entry name" value="Phosphoesterase"/>
    <property type="match status" value="1"/>
</dbReference>
<dbReference type="InterPro" id="IPR007312">
    <property type="entry name" value="Phosphoesterase"/>
</dbReference>
<keyword evidence="2" id="KW-0843">Virulence</keyword>
<dbReference type="InterPro" id="IPR017850">
    <property type="entry name" value="Alkaline_phosphatase_core_sf"/>
</dbReference>
<comment type="caution">
    <text evidence="4">The sequence shown here is derived from an EMBL/GenBank/DDBJ whole genome shotgun (WGS) entry which is preliminary data.</text>
</comment>
<proteinExistence type="predicted"/>
<organism evidence="4 5">
    <name type="scientific">Kitasatospora xanthocidica</name>
    <dbReference type="NCBI Taxonomy" id="83382"/>
    <lineage>
        <taxon>Bacteria</taxon>
        <taxon>Bacillati</taxon>
        <taxon>Actinomycetota</taxon>
        <taxon>Actinomycetes</taxon>
        <taxon>Kitasatosporales</taxon>
        <taxon>Streptomycetaceae</taxon>
        <taxon>Kitasatospora</taxon>
    </lineage>
</organism>
<name>A0A373A2G9_9ACTN</name>
<dbReference type="Proteomes" id="UP000263377">
    <property type="component" value="Unassembled WGS sequence"/>
</dbReference>
<evidence type="ECO:0000256" key="2">
    <source>
        <dbReference type="ARBA" id="ARBA00023026"/>
    </source>
</evidence>
<feature type="region of interest" description="Disordered" evidence="3">
    <location>
        <begin position="1"/>
        <end position="29"/>
    </location>
</feature>
<gene>
    <name evidence="4" type="ORF">DR950_32710</name>
</gene>
<keyword evidence="5" id="KW-1185">Reference proteome</keyword>